<gene>
    <name evidence="2" type="ORF">JI744_07600</name>
</gene>
<evidence type="ECO:0000313" key="3">
    <source>
        <dbReference type="Proteomes" id="UP000619033"/>
    </source>
</evidence>
<reference evidence="2" key="1">
    <citation type="submission" date="2021-01" db="EMBL/GenBank/DDBJ databases">
        <title>Genome seq and assembly of Tabrizicola sp. KVB23.</title>
        <authorList>
            <person name="Chhetri G."/>
        </authorList>
    </citation>
    <scope>NUCLEOTIDE SEQUENCE</scope>
    <source>
        <strain evidence="2">KVB23</strain>
    </source>
</reference>
<feature type="region of interest" description="Disordered" evidence="1">
    <location>
        <begin position="116"/>
        <end position="196"/>
    </location>
</feature>
<dbReference type="EMBL" id="JAESVP010000003">
    <property type="protein sequence ID" value="MBL4927966.1"/>
    <property type="molecule type" value="Genomic_DNA"/>
</dbReference>
<dbReference type="InterPro" id="IPR022472">
    <property type="entry name" value="VPLPA-CTERM"/>
</dbReference>
<dbReference type="NCBIfam" id="TIGR03370">
    <property type="entry name" value="VPLPA-CTERM"/>
    <property type="match status" value="1"/>
</dbReference>
<keyword evidence="3" id="KW-1185">Reference proteome</keyword>
<organism evidence="2 3">
    <name type="scientific">Fuscibacter oryzae</name>
    <dbReference type="NCBI Taxonomy" id="2803939"/>
    <lineage>
        <taxon>Bacteria</taxon>
        <taxon>Pseudomonadati</taxon>
        <taxon>Pseudomonadota</taxon>
        <taxon>Alphaproteobacteria</taxon>
        <taxon>Rhodobacterales</taxon>
        <taxon>Paracoccaceae</taxon>
        <taxon>Fuscibacter</taxon>
    </lineage>
</organism>
<evidence type="ECO:0000313" key="2">
    <source>
        <dbReference type="EMBL" id="MBL4927966.1"/>
    </source>
</evidence>
<evidence type="ECO:0000256" key="1">
    <source>
        <dbReference type="SAM" id="MobiDB-lite"/>
    </source>
</evidence>
<dbReference type="AlphaFoldDB" id="A0A8J7SRZ8"/>
<comment type="caution">
    <text evidence="2">The sequence shown here is derived from an EMBL/GenBank/DDBJ whole genome shotgun (WGS) entry which is preliminary data.</text>
</comment>
<dbReference type="Proteomes" id="UP000619033">
    <property type="component" value="Unassembled WGS sequence"/>
</dbReference>
<sequence>MKRFLGLVLVPAFALIVIDPAAGKTVKPEGFGLVETKDKHSGRQGSGSEQRRIGIAGNVLPDGQNVPRVPPVKGKQPKLGYGFAFAGGAADNLPKRSILGDLLAGGSHHRKAVWPGLDFTGYGSKGRGPVRPGGAGGWGDGPGGPIDPVTPPGGGPDQPGGPEEHTGGPTDGGNPFIPDEPVDHGDQGDGISPVPLPAAGWLMVAALGGLAAVGRRRNRA</sequence>
<dbReference type="RefSeq" id="WP_202659091.1">
    <property type="nucleotide sequence ID" value="NZ_JAESVP010000003.1"/>
</dbReference>
<name>A0A8J7SRZ8_9RHOB</name>
<accession>A0A8J7SRZ8</accession>
<protein>
    <submittedName>
        <fullName evidence="2">VPLPA-CTERM sorting domain-containing protein</fullName>
    </submittedName>
</protein>
<feature type="compositionally biased region" description="Gly residues" evidence="1">
    <location>
        <begin position="123"/>
        <end position="144"/>
    </location>
</feature>
<proteinExistence type="predicted"/>